<protein>
    <submittedName>
        <fullName evidence="1">Uncharacterized protein</fullName>
    </submittedName>
</protein>
<dbReference type="RefSeq" id="XP_049140074.1">
    <property type="nucleotide sequence ID" value="XM_049282931.1"/>
</dbReference>
<dbReference type="KEGG" id="clup:CLUP02_03914"/>
<dbReference type="AlphaFoldDB" id="A0A9Q8SL49"/>
<proteinExistence type="predicted"/>
<dbReference type="Proteomes" id="UP000830671">
    <property type="component" value="Chromosome 2"/>
</dbReference>
<sequence length="100" mass="11305">MQAATARRPAKSYNVQAWQARYLLLPSQIPSQTPNKPSLERWPAADTWAVRAFASVPATLKTDDGKTNNRQADEGDDLGLVTDAIIPLWPDDKRRRLNRY</sequence>
<dbReference type="EMBL" id="CP019474">
    <property type="protein sequence ID" value="UQC78437.1"/>
    <property type="molecule type" value="Genomic_DNA"/>
</dbReference>
<evidence type="ECO:0000313" key="1">
    <source>
        <dbReference type="EMBL" id="UQC78437.1"/>
    </source>
</evidence>
<gene>
    <name evidence="1" type="ORF">CLUP02_03914</name>
</gene>
<reference evidence="1" key="1">
    <citation type="journal article" date="2021" name="Mol. Plant Microbe Interact.">
        <title>Complete Genome Sequence of the Plant-Pathogenic Fungus Colletotrichum lupini.</title>
        <authorList>
            <person name="Baroncelli R."/>
            <person name="Pensec F."/>
            <person name="Da Lio D."/>
            <person name="Boufleur T."/>
            <person name="Vicente I."/>
            <person name="Sarrocco S."/>
            <person name="Picot A."/>
            <person name="Baraldi E."/>
            <person name="Sukno S."/>
            <person name="Thon M."/>
            <person name="Le Floch G."/>
        </authorList>
    </citation>
    <scope>NUCLEOTIDE SEQUENCE</scope>
    <source>
        <strain evidence="1">IMI 504893</strain>
    </source>
</reference>
<organism evidence="1 2">
    <name type="scientific">Colletotrichum lupini</name>
    <dbReference type="NCBI Taxonomy" id="145971"/>
    <lineage>
        <taxon>Eukaryota</taxon>
        <taxon>Fungi</taxon>
        <taxon>Dikarya</taxon>
        <taxon>Ascomycota</taxon>
        <taxon>Pezizomycotina</taxon>
        <taxon>Sordariomycetes</taxon>
        <taxon>Hypocreomycetidae</taxon>
        <taxon>Glomerellales</taxon>
        <taxon>Glomerellaceae</taxon>
        <taxon>Colletotrichum</taxon>
        <taxon>Colletotrichum acutatum species complex</taxon>
    </lineage>
</organism>
<dbReference type="GeneID" id="73337941"/>
<keyword evidence="2" id="KW-1185">Reference proteome</keyword>
<name>A0A9Q8SL49_9PEZI</name>
<evidence type="ECO:0000313" key="2">
    <source>
        <dbReference type="Proteomes" id="UP000830671"/>
    </source>
</evidence>
<accession>A0A9Q8SL49</accession>